<dbReference type="SUPFAM" id="SSF53187">
    <property type="entry name" value="Zn-dependent exopeptidases"/>
    <property type="match status" value="1"/>
</dbReference>
<evidence type="ECO:0000313" key="23">
    <source>
        <dbReference type="Proteomes" id="UP001139409"/>
    </source>
</evidence>
<feature type="domain" description="Peptidase M28" evidence="21">
    <location>
        <begin position="291"/>
        <end position="491"/>
    </location>
</feature>
<keyword evidence="16" id="KW-0865">Zymogen</keyword>
<keyword evidence="9" id="KW-0479">Metal-binding</keyword>
<dbReference type="GO" id="GO:0046872">
    <property type="term" value="F:metal ion binding"/>
    <property type="evidence" value="ECO:0007669"/>
    <property type="project" value="UniProtKB-KW"/>
</dbReference>
<evidence type="ECO:0000256" key="12">
    <source>
        <dbReference type="ARBA" id="ARBA00022824"/>
    </source>
</evidence>
<evidence type="ECO:0000256" key="5">
    <source>
        <dbReference type="ARBA" id="ARBA00014116"/>
    </source>
</evidence>
<evidence type="ECO:0000313" key="22">
    <source>
        <dbReference type="EMBL" id="MCA6078406.1"/>
    </source>
</evidence>
<keyword evidence="10" id="KW-0732">Signal</keyword>
<evidence type="ECO:0000256" key="8">
    <source>
        <dbReference type="ARBA" id="ARBA00022670"/>
    </source>
</evidence>
<dbReference type="InterPro" id="IPR039866">
    <property type="entry name" value="CPQ"/>
</dbReference>
<dbReference type="Gene3D" id="3.50.30.30">
    <property type="match status" value="1"/>
</dbReference>
<dbReference type="GO" id="GO:0004180">
    <property type="term" value="F:carboxypeptidase activity"/>
    <property type="evidence" value="ECO:0007669"/>
    <property type="project" value="UniProtKB-KW"/>
</dbReference>
<dbReference type="PANTHER" id="PTHR12053:SF3">
    <property type="entry name" value="CARBOXYPEPTIDASE Q"/>
    <property type="match status" value="1"/>
</dbReference>
<dbReference type="Proteomes" id="UP001139409">
    <property type="component" value="Unassembled WGS sequence"/>
</dbReference>
<dbReference type="GO" id="GO:0070573">
    <property type="term" value="F:metallodipeptidase activity"/>
    <property type="evidence" value="ECO:0007669"/>
    <property type="project" value="InterPro"/>
</dbReference>
<comment type="subunit">
    <text evidence="19">Homodimer. The monomeric form is inactive while the homodimer is active.</text>
</comment>
<dbReference type="AlphaFoldDB" id="A0A9X1L2P4"/>
<evidence type="ECO:0000256" key="15">
    <source>
        <dbReference type="ARBA" id="ARBA00023049"/>
    </source>
</evidence>
<keyword evidence="8" id="KW-0645">Protease</keyword>
<accession>A0A9X1L2P4</accession>
<organism evidence="22 23">
    <name type="scientific">Fulvivirga sedimenti</name>
    <dbReference type="NCBI Taxonomy" id="2879465"/>
    <lineage>
        <taxon>Bacteria</taxon>
        <taxon>Pseudomonadati</taxon>
        <taxon>Bacteroidota</taxon>
        <taxon>Cytophagia</taxon>
        <taxon>Cytophagales</taxon>
        <taxon>Fulvivirgaceae</taxon>
        <taxon>Fulvivirga</taxon>
    </lineage>
</organism>
<keyword evidence="18" id="KW-0458">Lysosome</keyword>
<comment type="caution">
    <text evidence="22">The sequence shown here is derived from an EMBL/GenBank/DDBJ whole genome shotgun (WGS) entry which is preliminary data.</text>
</comment>
<keyword evidence="23" id="KW-1185">Reference proteome</keyword>
<evidence type="ECO:0000256" key="9">
    <source>
        <dbReference type="ARBA" id="ARBA00022723"/>
    </source>
</evidence>
<dbReference type="InterPro" id="IPR007484">
    <property type="entry name" value="Peptidase_M28"/>
</dbReference>
<evidence type="ECO:0000256" key="2">
    <source>
        <dbReference type="ARBA" id="ARBA00004371"/>
    </source>
</evidence>
<evidence type="ECO:0000256" key="13">
    <source>
        <dbReference type="ARBA" id="ARBA00022833"/>
    </source>
</evidence>
<keyword evidence="17" id="KW-0325">Glycoprotein</keyword>
<dbReference type="Gene3D" id="3.40.630.10">
    <property type="entry name" value="Zn peptidases"/>
    <property type="match status" value="1"/>
</dbReference>
<comment type="subcellular location">
    <subcellularLocation>
        <location evidence="1">Endoplasmic reticulum</location>
    </subcellularLocation>
    <subcellularLocation>
        <location evidence="3">Golgi apparatus</location>
    </subcellularLocation>
    <subcellularLocation>
        <location evidence="2">Lysosome</location>
    </subcellularLocation>
    <subcellularLocation>
        <location evidence="4">Secreted</location>
    </subcellularLocation>
</comment>
<keyword evidence="6" id="KW-0964">Secreted</keyword>
<dbReference type="EMBL" id="JAIXNE010000006">
    <property type="protein sequence ID" value="MCA6078406.1"/>
    <property type="molecule type" value="Genomic_DNA"/>
</dbReference>
<evidence type="ECO:0000256" key="4">
    <source>
        <dbReference type="ARBA" id="ARBA00004613"/>
    </source>
</evidence>
<proteinExistence type="predicted"/>
<evidence type="ECO:0000256" key="20">
    <source>
        <dbReference type="ARBA" id="ARBA00033328"/>
    </source>
</evidence>
<evidence type="ECO:0000256" key="18">
    <source>
        <dbReference type="ARBA" id="ARBA00023228"/>
    </source>
</evidence>
<name>A0A9X1L2P4_9BACT</name>
<reference evidence="22" key="1">
    <citation type="submission" date="2021-09" db="EMBL/GenBank/DDBJ databases">
        <title>Fulvivirga sp. isolated from coastal sediment.</title>
        <authorList>
            <person name="Yu H."/>
        </authorList>
    </citation>
    <scope>NUCLEOTIDE SEQUENCE</scope>
    <source>
        <strain evidence="22">1062</strain>
    </source>
</reference>
<evidence type="ECO:0000256" key="14">
    <source>
        <dbReference type="ARBA" id="ARBA00023034"/>
    </source>
</evidence>
<evidence type="ECO:0000256" key="6">
    <source>
        <dbReference type="ARBA" id="ARBA00022525"/>
    </source>
</evidence>
<dbReference type="GO" id="GO:0005576">
    <property type="term" value="C:extracellular region"/>
    <property type="evidence" value="ECO:0007669"/>
    <property type="project" value="UniProtKB-SubCell"/>
</dbReference>
<dbReference type="GO" id="GO:0005764">
    <property type="term" value="C:lysosome"/>
    <property type="evidence" value="ECO:0007669"/>
    <property type="project" value="UniProtKB-SubCell"/>
</dbReference>
<evidence type="ECO:0000259" key="21">
    <source>
        <dbReference type="Pfam" id="PF04389"/>
    </source>
</evidence>
<evidence type="ECO:0000256" key="1">
    <source>
        <dbReference type="ARBA" id="ARBA00004240"/>
    </source>
</evidence>
<evidence type="ECO:0000256" key="19">
    <source>
        <dbReference type="ARBA" id="ARBA00025833"/>
    </source>
</evidence>
<evidence type="ECO:0000256" key="7">
    <source>
        <dbReference type="ARBA" id="ARBA00022645"/>
    </source>
</evidence>
<dbReference type="RefSeq" id="WP_225699266.1">
    <property type="nucleotide sequence ID" value="NZ_JAIXNE010000006.1"/>
</dbReference>
<evidence type="ECO:0000256" key="11">
    <source>
        <dbReference type="ARBA" id="ARBA00022801"/>
    </source>
</evidence>
<keyword evidence="11" id="KW-0378">Hydrolase</keyword>
<dbReference type="PANTHER" id="PTHR12053">
    <property type="entry name" value="PROTEASE FAMILY M28 PLASMA GLUTAMATE CARBOXYPEPTIDASE-RELATED"/>
    <property type="match status" value="1"/>
</dbReference>
<evidence type="ECO:0000256" key="17">
    <source>
        <dbReference type="ARBA" id="ARBA00023180"/>
    </source>
</evidence>
<keyword evidence="13" id="KW-0862">Zinc</keyword>
<dbReference type="Pfam" id="PF04389">
    <property type="entry name" value="Peptidase_M28"/>
    <property type="match status" value="1"/>
</dbReference>
<evidence type="ECO:0000256" key="16">
    <source>
        <dbReference type="ARBA" id="ARBA00023145"/>
    </source>
</evidence>
<keyword evidence="12" id="KW-0256">Endoplasmic reticulum</keyword>
<keyword evidence="15" id="KW-0482">Metalloprotease</keyword>
<gene>
    <name evidence="22" type="ORF">LDX50_26270</name>
</gene>
<sequence length="516" mass="57587">MKPVITFCVLFFGLTFFLAGQEKIDYDAIAKMKSEGMENSQIEMIASYLTDVSGPRLTNSPGLMRASEWAVEEMKKWGLKNVALEPWGEFGKGWQVDKSYVAMTEPYYMPFIAVPKAWTGSTSGLVSGEVMLVDIQTEEDLEKYRGKLNGKIVLVADDYDVTATFEADGNRYTDEELKEMEKYPSQNGGSGDYSARYARYRAMREFRNKVNDFMASENAALIISARRGRHGTFFTSNGASYAPGSEVATAEFEMAPEYTNMMKRLLAKGIPVKLEAEIRTSFYEDDIKGYNVIGEIPGTDKNLKDEVVMIGGHLDSWHAGTGATDNASGCAVMLEALRIIKTLGLQPKRTIRVALWTGEEQGIHGSRNYVKNHFGDSETMALKPEHEKLSAYYNIDNGTGRIRGVYLQGNEGARPVFASWFSAMSDIIETPTITIRNTGGTDHLGFDAVGLPGFQFIQDEVEYNTRTHHTNMDVYDRLEIDDLKQMATVIAIITYHTAQRPEKMPRESIPVVTGSN</sequence>
<keyword evidence="7" id="KW-0121">Carboxypeptidase</keyword>
<evidence type="ECO:0000256" key="3">
    <source>
        <dbReference type="ARBA" id="ARBA00004555"/>
    </source>
</evidence>
<dbReference type="GO" id="GO:0006508">
    <property type="term" value="P:proteolysis"/>
    <property type="evidence" value="ECO:0007669"/>
    <property type="project" value="UniProtKB-KW"/>
</dbReference>
<keyword evidence="14" id="KW-0333">Golgi apparatus</keyword>
<evidence type="ECO:0000256" key="10">
    <source>
        <dbReference type="ARBA" id="ARBA00022729"/>
    </source>
</evidence>
<protein>
    <recommendedName>
        <fullName evidence="5">Carboxypeptidase Q</fullName>
    </recommendedName>
    <alternativeName>
        <fullName evidence="20">Plasma glutamate carboxypeptidase</fullName>
    </alternativeName>
</protein>